<dbReference type="GO" id="GO:0044550">
    <property type="term" value="P:secondary metabolite biosynthetic process"/>
    <property type="evidence" value="ECO:0007669"/>
    <property type="project" value="UniProtKB-ARBA"/>
</dbReference>
<dbReference type="InterPro" id="IPR020845">
    <property type="entry name" value="AMP-binding_CS"/>
</dbReference>
<gene>
    <name evidence="7" type="ORF">CP970_09675</name>
</gene>
<feature type="region of interest" description="Disordered" evidence="5">
    <location>
        <begin position="1"/>
        <end position="98"/>
    </location>
</feature>
<dbReference type="Proteomes" id="UP000325529">
    <property type="component" value="Chromosome"/>
</dbReference>
<feature type="region of interest" description="Disordered" evidence="5">
    <location>
        <begin position="3226"/>
        <end position="3247"/>
    </location>
</feature>
<dbReference type="FunFam" id="2.30.38.10:FF:000001">
    <property type="entry name" value="Non-ribosomal peptide synthetase PvdI"/>
    <property type="match status" value="1"/>
</dbReference>
<dbReference type="Gene3D" id="2.30.38.10">
    <property type="entry name" value="Luciferase, Domain 3"/>
    <property type="match status" value="3"/>
</dbReference>
<dbReference type="Gene3D" id="3.30.559.30">
    <property type="entry name" value="Nonribosomal peptide synthetase, condensation domain"/>
    <property type="match status" value="3"/>
</dbReference>
<evidence type="ECO:0000313" key="7">
    <source>
        <dbReference type="EMBL" id="QEU91112.1"/>
    </source>
</evidence>
<accession>A0A5J6G925</accession>
<dbReference type="PROSITE" id="PS50075">
    <property type="entry name" value="CARRIER"/>
    <property type="match status" value="3"/>
</dbReference>
<dbReference type="PANTHER" id="PTHR45527:SF1">
    <property type="entry name" value="FATTY ACID SYNTHASE"/>
    <property type="match status" value="1"/>
</dbReference>
<dbReference type="SUPFAM" id="SSF52777">
    <property type="entry name" value="CoA-dependent acyltransferases"/>
    <property type="match status" value="6"/>
</dbReference>
<feature type="compositionally biased region" description="Low complexity" evidence="5">
    <location>
        <begin position="33"/>
        <end position="49"/>
    </location>
</feature>
<name>A0A5J6G925_STRKN</name>
<dbReference type="InterPro" id="IPR023213">
    <property type="entry name" value="CAT-like_dom_sf"/>
</dbReference>
<protein>
    <submittedName>
        <fullName evidence="7">Non-ribosomal peptide synthetase</fullName>
    </submittedName>
</protein>
<dbReference type="InterPro" id="IPR006162">
    <property type="entry name" value="Ppantetheine_attach_site"/>
</dbReference>
<evidence type="ECO:0000313" key="8">
    <source>
        <dbReference type="Proteomes" id="UP000325529"/>
    </source>
</evidence>
<feature type="compositionally biased region" description="Pro residues" evidence="5">
    <location>
        <begin position="84"/>
        <end position="94"/>
    </location>
</feature>
<keyword evidence="8" id="KW-1185">Reference proteome</keyword>
<dbReference type="CDD" id="cd19540">
    <property type="entry name" value="LCL_NRPS-like"/>
    <property type="match status" value="3"/>
</dbReference>
<dbReference type="PROSITE" id="PS00012">
    <property type="entry name" value="PHOSPHOPANTETHEINE"/>
    <property type="match status" value="3"/>
</dbReference>
<dbReference type="Gene3D" id="3.40.50.1820">
    <property type="entry name" value="alpha/beta hydrolase"/>
    <property type="match status" value="1"/>
</dbReference>
<dbReference type="NCBIfam" id="TIGR01733">
    <property type="entry name" value="AA-adenyl-dom"/>
    <property type="match status" value="3"/>
</dbReference>
<evidence type="ECO:0000256" key="4">
    <source>
        <dbReference type="ARBA" id="ARBA00022553"/>
    </source>
</evidence>
<reference evidence="7 8" key="1">
    <citation type="submission" date="2017-09" db="EMBL/GenBank/DDBJ databases">
        <authorList>
            <person name="Lee N."/>
            <person name="Cho B.-K."/>
        </authorList>
    </citation>
    <scope>NUCLEOTIDE SEQUENCE [LARGE SCALE GENOMIC DNA]</scope>
    <source>
        <strain evidence="7 8">ATCC 12853</strain>
    </source>
</reference>
<dbReference type="GO" id="GO:0043041">
    <property type="term" value="P:amino acid activation for nonribosomal peptide biosynthetic process"/>
    <property type="evidence" value="ECO:0007669"/>
    <property type="project" value="TreeGrafter"/>
</dbReference>
<dbReference type="OrthoDB" id="2472181at2"/>
<dbReference type="SUPFAM" id="SSF47336">
    <property type="entry name" value="ACP-like"/>
    <property type="match status" value="3"/>
</dbReference>
<keyword evidence="4" id="KW-0597">Phosphoprotein</keyword>
<dbReference type="SMART" id="SM00823">
    <property type="entry name" value="PKS_PP"/>
    <property type="match status" value="3"/>
</dbReference>
<feature type="domain" description="Carrier" evidence="6">
    <location>
        <begin position="3246"/>
        <end position="3321"/>
    </location>
</feature>
<dbReference type="SUPFAM" id="SSF53474">
    <property type="entry name" value="alpha/beta-Hydrolases"/>
    <property type="match status" value="1"/>
</dbReference>
<dbReference type="InterPro" id="IPR009081">
    <property type="entry name" value="PP-bd_ACP"/>
</dbReference>
<feature type="domain" description="Carrier" evidence="6">
    <location>
        <begin position="2163"/>
        <end position="2238"/>
    </location>
</feature>
<dbReference type="FunFam" id="3.30.300.30:FF:000010">
    <property type="entry name" value="Enterobactin synthetase component F"/>
    <property type="match status" value="2"/>
</dbReference>
<dbReference type="Pfam" id="PF13193">
    <property type="entry name" value="AMP-binding_C"/>
    <property type="match status" value="3"/>
</dbReference>
<evidence type="ECO:0000256" key="2">
    <source>
        <dbReference type="ARBA" id="ARBA00006432"/>
    </source>
</evidence>
<comment type="cofactor">
    <cofactor evidence="1">
        <name>pantetheine 4'-phosphate</name>
        <dbReference type="ChEBI" id="CHEBI:47942"/>
    </cofactor>
</comment>
<dbReference type="FunFam" id="3.40.50.980:FF:000001">
    <property type="entry name" value="Non-ribosomal peptide synthetase"/>
    <property type="match status" value="3"/>
</dbReference>
<dbReference type="GO" id="GO:0031177">
    <property type="term" value="F:phosphopantetheine binding"/>
    <property type="evidence" value="ECO:0007669"/>
    <property type="project" value="InterPro"/>
</dbReference>
<dbReference type="FunFam" id="1.10.1200.10:FF:000016">
    <property type="entry name" value="Non-ribosomal peptide synthase"/>
    <property type="match status" value="3"/>
</dbReference>
<dbReference type="Gene3D" id="1.10.1200.10">
    <property type="entry name" value="ACP-like"/>
    <property type="match status" value="2"/>
</dbReference>
<dbReference type="SUPFAM" id="SSF56801">
    <property type="entry name" value="Acetyl-CoA synthetase-like"/>
    <property type="match status" value="3"/>
</dbReference>
<dbReference type="InterPro" id="IPR001242">
    <property type="entry name" value="Condensation_dom"/>
</dbReference>
<evidence type="ECO:0000256" key="1">
    <source>
        <dbReference type="ARBA" id="ARBA00001957"/>
    </source>
</evidence>
<dbReference type="KEGG" id="ska:CP970_09675"/>
<evidence type="ECO:0000256" key="5">
    <source>
        <dbReference type="SAM" id="MobiDB-lite"/>
    </source>
</evidence>
<dbReference type="InterPro" id="IPR045851">
    <property type="entry name" value="AMP-bd_C_sf"/>
</dbReference>
<dbReference type="GO" id="GO:0008610">
    <property type="term" value="P:lipid biosynthetic process"/>
    <property type="evidence" value="ECO:0007669"/>
    <property type="project" value="UniProtKB-ARBA"/>
</dbReference>
<dbReference type="InterPro" id="IPR025110">
    <property type="entry name" value="AMP-bd_C"/>
</dbReference>
<dbReference type="FunFam" id="3.40.50.12780:FF:000012">
    <property type="entry name" value="Non-ribosomal peptide synthetase"/>
    <property type="match status" value="2"/>
</dbReference>
<comment type="similarity">
    <text evidence="2">Belongs to the ATP-dependent AMP-binding enzyme family.</text>
</comment>
<dbReference type="FunFam" id="3.30.559.10:FF:000012">
    <property type="entry name" value="Non-ribosomal peptide synthetase"/>
    <property type="match status" value="1"/>
</dbReference>
<dbReference type="InterPro" id="IPR010071">
    <property type="entry name" value="AA_adenyl_dom"/>
</dbReference>
<dbReference type="CDD" id="cd12117">
    <property type="entry name" value="A_NRPS_Srf_like"/>
    <property type="match status" value="2"/>
</dbReference>
<dbReference type="PROSITE" id="PS00455">
    <property type="entry name" value="AMP_BINDING"/>
    <property type="match status" value="3"/>
</dbReference>
<dbReference type="Pfam" id="PF00501">
    <property type="entry name" value="AMP-binding"/>
    <property type="match status" value="3"/>
</dbReference>
<dbReference type="GO" id="GO:0005829">
    <property type="term" value="C:cytosol"/>
    <property type="evidence" value="ECO:0007669"/>
    <property type="project" value="TreeGrafter"/>
</dbReference>
<dbReference type="InterPro" id="IPR020802">
    <property type="entry name" value="TesA-like"/>
</dbReference>
<feature type="region of interest" description="Disordered" evidence="5">
    <location>
        <begin position="2842"/>
        <end position="2865"/>
    </location>
</feature>
<dbReference type="NCBIfam" id="NF003417">
    <property type="entry name" value="PRK04813.1"/>
    <property type="match status" value="3"/>
</dbReference>
<dbReference type="PANTHER" id="PTHR45527">
    <property type="entry name" value="NONRIBOSOMAL PEPTIDE SYNTHETASE"/>
    <property type="match status" value="1"/>
</dbReference>
<dbReference type="Pfam" id="PF00550">
    <property type="entry name" value="PP-binding"/>
    <property type="match status" value="3"/>
</dbReference>
<feature type="region of interest" description="Disordered" evidence="5">
    <location>
        <begin position="1070"/>
        <end position="1090"/>
    </location>
</feature>
<evidence type="ECO:0000256" key="3">
    <source>
        <dbReference type="ARBA" id="ARBA00022450"/>
    </source>
</evidence>
<dbReference type="Gene3D" id="3.30.300.30">
    <property type="match status" value="3"/>
</dbReference>
<proteinExistence type="inferred from homology"/>
<feature type="domain" description="Carrier" evidence="6">
    <location>
        <begin position="1088"/>
        <end position="1163"/>
    </location>
</feature>
<dbReference type="InterPro" id="IPR000873">
    <property type="entry name" value="AMP-dep_synth/lig_dom"/>
</dbReference>
<dbReference type="InterPro" id="IPR036736">
    <property type="entry name" value="ACP-like_sf"/>
</dbReference>
<dbReference type="InterPro" id="IPR020806">
    <property type="entry name" value="PKS_PP-bd"/>
</dbReference>
<dbReference type="SMART" id="SM00824">
    <property type="entry name" value="PKS_TE"/>
    <property type="match status" value="1"/>
</dbReference>
<dbReference type="GO" id="GO:0072330">
    <property type="term" value="P:monocarboxylic acid biosynthetic process"/>
    <property type="evidence" value="ECO:0007669"/>
    <property type="project" value="UniProtKB-ARBA"/>
</dbReference>
<keyword evidence="3" id="KW-0596">Phosphopantetheine</keyword>
<dbReference type="Gene3D" id="3.40.50.980">
    <property type="match status" value="6"/>
</dbReference>
<feature type="compositionally biased region" description="Gly residues" evidence="5">
    <location>
        <begin position="2847"/>
        <end position="2856"/>
    </location>
</feature>
<sequence>MRALRRGARRARGHRRRQLLRARRRQPPEHAARGPGPRIARRGTPPAAAVRAPHSGLPRTATAGVRRHAAASQAETHALTAPAPVIPAPPAPHPAPRRTRVIPLSFAQRRLWLTGQLEGRSATYNIPLGLRLSGAVDRAALAAALRDVVGRHESLRTVIGRTGGEPCQVILDVEEAHELLTDLTGAGTLDAAELTTSLTEFVRYEFDLAAEVPLRAWLCRTGPDEHVLALVVHHIAADGWSMGVLLRDLGTAYGARLDGRAPEWEPLPVQYADYTLWQRELLGDEHDPDSLAARQLAFWRERLAGAPEELALPTDRPRPPVASRRGATVPLTIDPELHGRVAALAQELGASVFMVLRAGLAALLSRLGAGDDIPVGTPVAGRIDEALHDLVGCFVNTLVLRADTSGDPSFAELVGRVRDADLAALAHQDVPFERLVETLNPTRSLARHPLFQVMFAFEKFTGTLPPLGGLTAEPVPLDLPAVHFDLSFDLTERHDGTGAAAGLTGTLGYATDLFTADTARSIAERFARLVAAAVRTPERPFSALDLLGPAERDRILTEARGDHDPAARPTTVTRLFAERAARHPEATAVIGGDTELTYRDLDTLSDRLAHLLRARGAGPERLVAVRMDRSADLVVTLLAVLKTGAGYVPLERATPDARTRFILTDTRAALLLTDDIAGLPPDLDVPVLDVTAPHAEPAAGQVPPPADIHPGNTLYVMYTSGSTGRPKGVLTSHAAVAAFASHRRWLAEGGLDGVLFHANHAFDASTYELWVTLAHGGRVVVAPPGPLDGTAVAEHAARHGLTHVHVTAGLFRVWAEDDPEIFQGLREVTTGGDVVSAAGVREVLRACPGTVVTAAYGPTETTAFTTLSTFAAGTDPDRVPNTVPIGRPMDGMRAYVLDHRLALVPPGVVGELHLAGPGLARGYANRPGLTAERFVADPYAAAYGVSGERMYGTGDLARQLPDGELEFAGRVDDQVKVRGFRVELGEVESALLGHPAVARAVAATKADASGDKRLIGYVVPAREGEGDGPDVSPLDTDAVHRYVRAVLPDHAVPSAVVRLDALPLTANGKLDRAALPDPDPAAGGRGRAPSTPREHALCALFAEILGLPEVTVDDNFFALGGHSLLATRLVGRVRSALGVELGIAQLFAAQTVAELAAELARELPEGDGGGTARPAVRAARPRPDLLPLSSAQHRLWFIGELAGRSATYNIPVTARLTGRVDRDAVAAALRDVVARHESLRTVIGRAGDEPFQRVLDMTEVGELLAPGTPGDDGPDALRDRAAGYEFDLAAEAPLRAWLCRTGPDEHVLSLVVHHIAADGWSMGVLLRDLGTAYEARLDGRAPEWESVPVQYADYALWQRELLGDEHDPDSLSASQLAFWRSELEGLPEEVTLPADRPRPAEASGRGGAVPLRLSAATHARLAEIARDAGASVFMTVQAAVAALLARLGAGTDVPLGTAVAGRTDDGLEGIVGLFVNTLVLRTDVSGEPSFRELVGRVRDADLAAFAHQDVPFEQLVEALNPARTAARHPLFQVMLGYQHGAGQPELSLPGAAVEHLAPRQDAAKFDLSFDLTEQFTADGAPAGLDGSLGYAADLFDHATAERLADRLHRLVEAAAHAPELRLGALDVLGPDERARLLADAEGAGQDLPATDVAHLFGQRVRSAPDATAVVDADGTELSYAELDARADRFARRLAAAGVGAERPVAVLMERSADLIVALLGVVKAGGAYVPLDGRWPRSRLDFILRDTGATVLVTDGSAGELQLGDGELTHIRIDEEAGPGVLSSAPRCGDGVGPDGLMYVMYTSGSTGRPKGVAVSHRGVLGLAADRRFASAAHRRVLFHSAHVFDASTYEIWAPLLAGGTVVVAPPGELDPAGLERATGARGVTALFLTIGLFRVLAEEAPGCFAGLREVWTGGELVPSVVVERVLRACRDTRVIDVYGPTETTTFATCDAVAEADLAAVSPPIGRPMDGTRTYVLDAGLGLVPPGTVGELYIAGAGLARGYANRPGLTGERFVADPYAASYDAPGERMYRTGDLARWTADGRIDFVGRVDTQVKVRGFRIELGEVETALLAHPGIAQAAAVVREDRPGDRRLVGYAVPAAGVPKETVDGADPAALTGGRLPDYMLPSAVVAVDALPLTVTGKLDRNALPAPELAHAATGRAPRTDREKALCAIFADVLGVPSVTVDDDFFQLGGHSLLATRLVSRVRAALDVELRVHALFDHPTVEALARQLQGGGAVRPALGTRTRPDRLPLSYAQQRLWFIGELAGPSATYNIPMALRLTGEVDAPALAAALRDVVARHESLRTVFPASADGVPHQRVRAADEVGDLLTVVPVAPGDLRRELSARADLPFDLSSQLPLRAWLFQVAPRESVLLLVVHHIAGDGWSVGPLARDLGTAYAARHEGRAPAWEPLPVQYADYALWQRELLGDESDPASLLSQQLAFWKKELRDLPEELALPLDRARPAEASGRGGTVPLRLTAATHTRIAQLARDTGASVFMVVRAGLAALLARLGAGDDVPIGTAVAGRVDDGMDELVGFFVNTLVLRADVSGDPDFRDLVGRVRATDLAAFAHQDVPFEQLVEALNPARTLARHPLFQVMLTLQNTAREPLELPGLRVDPVEPGASAAKFDLSFDLTERFGEDGTPAGVEGGLTYATDLFDRATAQATADRFALLLDAVTRDPALRVADVDLLTADERARLTAQGDGGSVRDHRDVAALFEEQAARTPGATAVIGEDTSLTYARLNADANRIAHRLIARGVGPEDVVAVAMERSAGLVAAVLGVLKSGAAFLAVEPQLPADRVRFMFDDARPSCVLTRSSVADPVPDAGLPRVDVDLWRQDAPRGVGGDPGEGPGDPTDAHRVRPLRQDHPAYVVFTSGSTGRPKGVVVPRRGIANRLRWMRERSPLTGEDRALLKTPASFDAFVPELLGPLTEGAALVVARPEGHRDPAYLARLVRDRRVTTATFVPSMLQAFLDTPEAAECDALRRVLSGGEALRPRTVTAFAATLDASLANCYGPAEASVDVAMDVVRDDRRADGRVVDGGPVPIGAPAAGTRAYVLDRRLGLVPPGVVGELYVAGVQLARGYARRPGLTAERFVPDPYAGSYGAPGERMYRTGDLARRLPDGRLAFVGRVDDQVKVRGFRIEPGEVEAALLGHPDVAQASVIVRAAGPEGDALLVGYVVPVPGGACEPAALRDHARAALPEHMVPGAVVVLAELPRTDGGKIDRRRLPAPDLTASPRGREPRTAREQALCGLFAETLGLPAVTIDDSFFDLGGHSLLAARLVSRVRAVLGAEAGVRTLFEAPTVEALARRLAGTPPSRDALDVLLPLRVVDPEPGQEGEAPLFCVHPGAGLSWCYAGLLRHIAPDVPVYGLQARLLSEGGEAPASLADMARDYAERIREVQKTGPYRLLGWSMGGTLAHAVATLLQAAGEEVELLALLDARLASGGRISGTDRAVGPDSSGRVQEGTEGTVHALREGLRELGHDVDTGEGAAAARSVAEAARFLLRNDPEFAGMEESTARAMVELTLAGERLARSHRPNVFHGDVLFFEPRDDRAEGVTPSPARAFAPHVDGRTVTYRIDCTHKEMMRPEPLRDIAARVSHHLRTKGRNNKVLPDAVGAR</sequence>
<dbReference type="InterPro" id="IPR001031">
    <property type="entry name" value="Thioesterase"/>
</dbReference>
<dbReference type="CDD" id="cd17646">
    <property type="entry name" value="A_NRPS_AB3403-like"/>
    <property type="match status" value="1"/>
</dbReference>
<organism evidence="7 8">
    <name type="scientific">Streptomyces kanamyceticus</name>
    <dbReference type="NCBI Taxonomy" id="1967"/>
    <lineage>
        <taxon>Bacteria</taxon>
        <taxon>Bacillati</taxon>
        <taxon>Actinomycetota</taxon>
        <taxon>Actinomycetes</taxon>
        <taxon>Kitasatosporales</taxon>
        <taxon>Streptomycetaceae</taxon>
        <taxon>Streptomyces</taxon>
    </lineage>
</organism>
<dbReference type="GO" id="GO:0003824">
    <property type="term" value="F:catalytic activity"/>
    <property type="evidence" value="ECO:0007669"/>
    <property type="project" value="InterPro"/>
</dbReference>
<dbReference type="Pfam" id="PF00668">
    <property type="entry name" value="Condensation"/>
    <property type="match status" value="3"/>
</dbReference>
<feature type="compositionally biased region" description="Basic residues" evidence="5">
    <location>
        <begin position="1"/>
        <end position="25"/>
    </location>
</feature>
<dbReference type="EMBL" id="CP023699">
    <property type="protein sequence ID" value="QEU91112.1"/>
    <property type="molecule type" value="Genomic_DNA"/>
</dbReference>
<evidence type="ECO:0000259" key="6">
    <source>
        <dbReference type="PROSITE" id="PS50075"/>
    </source>
</evidence>
<dbReference type="GO" id="GO:0017000">
    <property type="term" value="P:antibiotic biosynthetic process"/>
    <property type="evidence" value="ECO:0007669"/>
    <property type="project" value="UniProtKB-ARBA"/>
</dbReference>
<dbReference type="Gene3D" id="3.30.559.10">
    <property type="entry name" value="Chloramphenicol acetyltransferase-like domain"/>
    <property type="match status" value="3"/>
</dbReference>
<dbReference type="InterPro" id="IPR029058">
    <property type="entry name" value="AB_hydrolase_fold"/>
</dbReference>
<dbReference type="Pfam" id="PF00975">
    <property type="entry name" value="Thioesterase"/>
    <property type="match status" value="1"/>
</dbReference>